<sequence length="271" mass="28589">MARPVLTALVVCEGGARVRKCGVWKTQILYLGLYKTTTRLKHKNKRQTSNKLTNKNDSVFLFLFSPTTQNLQDPIPIPNPLSPHATTITMSSSAIIAAHSSSWAAALVRISPYTFSAIGIAVSIGVSVLGAAWGIYITGSSLIGAAIKAPRITSKNLISVIFCEAVAIYGVIVAIILQTKLESVPKSSIYEPESLRAGYAIFASGLIVGFANLVCGLCVGIIGSSCALSDAQNSSLFVKILVIEIFGSALGLFGVIVGIIMSAQATWPSKI</sequence>
<feature type="domain" description="V-ATPase proteolipid subunit C-like" evidence="11">
    <location>
        <begin position="118"/>
        <end position="177"/>
    </location>
</feature>
<keyword evidence="6" id="KW-0375">Hydrogen ion transport</keyword>
<dbReference type="AlphaFoldDB" id="A0A396H5I4"/>
<evidence type="ECO:0000313" key="12">
    <source>
        <dbReference type="EMBL" id="RHN47771.1"/>
    </source>
</evidence>
<dbReference type="Pfam" id="PF00137">
    <property type="entry name" value="ATP-synt_C"/>
    <property type="match status" value="2"/>
</dbReference>
<accession>A0A396H5I4</accession>
<dbReference type="InterPro" id="IPR000245">
    <property type="entry name" value="ATPase_proteolipid_csu"/>
</dbReference>
<dbReference type="Proteomes" id="UP000265566">
    <property type="component" value="Chromosome 7"/>
</dbReference>
<evidence type="ECO:0000259" key="11">
    <source>
        <dbReference type="Pfam" id="PF00137"/>
    </source>
</evidence>
<dbReference type="CDD" id="cd18177">
    <property type="entry name" value="ATP-synt_Vo_c_ATP6F_rpt1"/>
    <property type="match status" value="1"/>
</dbReference>
<dbReference type="SUPFAM" id="SSF81333">
    <property type="entry name" value="F1F0 ATP synthase subunit C"/>
    <property type="match status" value="2"/>
</dbReference>
<evidence type="ECO:0000256" key="5">
    <source>
        <dbReference type="ARBA" id="ARBA00022692"/>
    </source>
</evidence>
<dbReference type="Gramene" id="rna42410">
    <property type="protein sequence ID" value="RHN47771.1"/>
    <property type="gene ID" value="gene42410"/>
</dbReference>
<organism evidence="12 13">
    <name type="scientific">Medicago truncatula</name>
    <name type="common">Barrel medic</name>
    <name type="synonym">Medicago tribuloides</name>
    <dbReference type="NCBI Taxonomy" id="3880"/>
    <lineage>
        <taxon>Eukaryota</taxon>
        <taxon>Viridiplantae</taxon>
        <taxon>Streptophyta</taxon>
        <taxon>Embryophyta</taxon>
        <taxon>Tracheophyta</taxon>
        <taxon>Spermatophyta</taxon>
        <taxon>Magnoliopsida</taxon>
        <taxon>eudicotyledons</taxon>
        <taxon>Gunneridae</taxon>
        <taxon>Pentapetalae</taxon>
        <taxon>rosids</taxon>
        <taxon>fabids</taxon>
        <taxon>Fabales</taxon>
        <taxon>Fabaceae</taxon>
        <taxon>Papilionoideae</taxon>
        <taxon>50 kb inversion clade</taxon>
        <taxon>NPAAA clade</taxon>
        <taxon>Hologalegina</taxon>
        <taxon>IRL clade</taxon>
        <taxon>Trifolieae</taxon>
        <taxon>Medicago</taxon>
    </lineage>
</organism>
<feature type="transmembrane region" description="Helical" evidence="10">
    <location>
        <begin position="197"/>
        <end position="224"/>
    </location>
</feature>
<evidence type="ECO:0000256" key="2">
    <source>
        <dbReference type="ARBA" id="ARBA00004141"/>
    </source>
</evidence>
<dbReference type="FunFam" id="1.20.120.610:FF:000002">
    <property type="entry name" value="V-type proton ATPase proteolipid subunit"/>
    <property type="match status" value="1"/>
</dbReference>
<keyword evidence="5 10" id="KW-0812">Transmembrane</keyword>
<dbReference type="GO" id="GO:0033179">
    <property type="term" value="C:proton-transporting V-type ATPase, V0 domain"/>
    <property type="evidence" value="ECO:0007669"/>
    <property type="project" value="InterPro"/>
</dbReference>
<evidence type="ECO:0000256" key="9">
    <source>
        <dbReference type="ARBA" id="ARBA00023136"/>
    </source>
</evidence>
<dbReference type="EMBL" id="PSQE01000007">
    <property type="protein sequence ID" value="RHN47771.1"/>
    <property type="molecule type" value="Genomic_DNA"/>
</dbReference>
<dbReference type="InterPro" id="IPR002379">
    <property type="entry name" value="ATPase_proteolipid_c-like_dom"/>
</dbReference>
<name>A0A396H5I4_MEDTR</name>
<feature type="domain" description="V-ATPase proteolipid subunit C-like" evidence="11">
    <location>
        <begin position="202"/>
        <end position="261"/>
    </location>
</feature>
<feature type="transmembrane region" description="Helical" evidence="10">
    <location>
        <begin position="236"/>
        <end position="261"/>
    </location>
</feature>
<dbReference type="Gene3D" id="1.20.120.610">
    <property type="entry name" value="lithium bound rotor ring of v- atpase"/>
    <property type="match status" value="1"/>
</dbReference>
<dbReference type="PRINTS" id="PR00122">
    <property type="entry name" value="VACATPASE"/>
</dbReference>
<protein>
    <submittedName>
        <fullName evidence="12">Putative V-ATPase proteolipid subunit</fullName>
    </submittedName>
</protein>
<evidence type="ECO:0000256" key="4">
    <source>
        <dbReference type="ARBA" id="ARBA00022448"/>
    </source>
</evidence>
<evidence type="ECO:0000256" key="7">
    <source>
        <dbReference type="ARBA" id="ARBA00022989"/>
    </source>
</evidence>
<keyword evidence="4 10" id="KW-0813">Transport</keyword>
<dbReference type="CDD" id="cd18178">
    <property type="entry name" value="ATP-synt_Vo_c_ATP6F_rpt2"/>
    <property type="match status" value="1"/>
</dbReference>
<evidence type="ECO:0000313" key="13">
    <source>
        <dbReference type="Proteomes" id="UP000265566"/>
    </source>
</evidence>
<evidence type="ECO:0000256" key="8">
    <source>
        <dbReference type="ARBA" id="ARBA00023065"/>
    </source>
</evidence>
<evidence type="ECO:0000256" key="1">
    <source>
        <dbReference type="ARBA" id="ARBA00002481"/>
    </source>
</evidence>
<evidence type="ECO:0000256" key="3">
    <source>
        <dbReference type="ARBA" id="ARBA00007296"/>
    </source>
</evidence>
<comment type="subunit">
    <text evidence="10">V-ATPase is a heteromultimeric enzyme composed of a peripheral catalytic V1 complex attached to an integral membrane V0 proton pore complex.</text>
</comment>
<feature type="transmembrane region" description="Helical" evidence="10">
    <location>
        <begin position="113"/>
        <end position="136"/>
    </location>
</feature>
<feature type="transmembrane region" description="Helical" evidence="10">
    <location>
        <begin position="157"/>
        <end position="177"/>
    </location>
</feature>
<keyword evidence="8 10" id="KW-0406">Ion transport</keyword>
<gene>
    <name evidence="12" type="ORF">MtrunA17_Chr7g0256611</name>
</gene>
<keyword evidence="9 10" id="KW-0472">Membrane</keyword>
<dbReference type="GO" id="GO:0046961">
    <property type="term" value="F:proton-transporting ATPase activity, rotational mechanism"/>
    <property type="evidence" value="ECO:0007669"/>
    <property type="project" value="InterPro"/>
</dbReference>
<evidence type="ECO:0000256" key="6">
    <source>
        <dbReference type="ARBA" id="ARBA00022781"/>
    </source>
</evidence>
<evidence type="ECO:0000256" key="10">
    <source>
        <dbReference type="RuleBase" id="RU363060"/>
    </source>
</evidence>
<comment type="subcellular location">
    <subcellularLocation>
        <location evidence="2">Membrane</location>
        <topology evidence="2">Multi-pass membrane protein</topology>
    </subcellularLocation>
</comment>
<proteinExistence type="inferred from homology"/>
<keyword evidence="7 10" id="KW-1133">Transmembrane helix</keyword>
<comment type="caution">
    <text evidence="12">The sequence shown here is derived from an EMBL/GenBank/DDBJ whole genome shotgun (WGS) entry which is preliminary data.</text>
</comment>
<dbReference type="PANTHER" id="PTHR10263">
    <property type="entry name" value="V-TYPE PROTON ATPASE PROTEOLIPID SUBUNIT"/>
    <property type="match status" value="1"/>
</dbReference>
<dbReference type="InterPro" id="IPR035921">
    <property type="entry name" value="F/V-ATP_Csub_sf"/>
</dbReference>
<comment type="similarity">
    <text evidence="3 10">Belongs to the V-ATPase proteolipid subunit family.</text>
</comment>
<comment type="function">
    <text evidence="1 10">Proton-conducting pore forming subunit of the membrane integral V0 complex of vacuolar ATPase. V-ATPase is responsible for acidifying a variety of intracellular compartments in eukaryotic cells.</text>
</comment>
<reference evidence="13" key="1">
    <citation type="journal article" date="2018" name="Nat. Plants">
        <title>Whole-genome landscape of Medicago truncatula symbiotic genes.</title>
        <authorList>
            <person name="Pecrix Y."/>
            <person name="Staton S.E."/>
            <person name="Sallet E."/>
            <person name="Lelandais-Briere C."/>
            <person name="Moreau S."/>
            <person name="Carrere S."/>
            <person name="Blein T."/>
            <person name="Jardinaud M.F."/>
            <person name="Latrasse D."/>
            <person name="Zouine M."/>
            <person name="Zahm M."/>
            <person name="Kreplak J."/>
            <person name="Mayjonade B."/>
            <person name="Satge C."/>
            <person name="Perez M."/>
            <person name="Cauet S."/>
            <person name="Marande W."/>
            <person name="Chantry-Darmon C."/>
            <person name="Lopez-Roques C."/>
            <person name="Bouchez O."/>
            <person name="Berard A."/>
            <person name="Debelle F."/>
            <person name="Munos S."/>
            <person name="Bendahmane A."/>
            <person name="Berges H."/>
            <person name="Niebel A."/>
            <person name="Buitink J."/>
            <person name="Frugier F."/>
            <person name="Benhamed M."/>
            <person name="Crespi M."/>
            <person name="Gouzy J."/>
            <person name="Gamas P."/>
        </authorList>
    </citation>
    <scope>NUCLEOTIDE SEQUENCE [LARGE SCALE GENOMIC DNA]</scope>
    <source>
        <strain evidence="13">cv. Jemalong A17</strain>
    </source>
</reference>